<dbReference type="AlphaFoldDB" id="A0A074KPM7"/>
<gene>
    <name evidence="2" type="ORF">EL17_20560</name>
</gene>
<name>A0A074KPM7_9BACT</name>
<evidence type="ECO:0000313" key="3">
    <source>
        <dbReference type="Proteomes" id="UP000027821"/>
    </source>
</evidence>
<proteinExistence type="predicted"/>
<feature type="signal peptide" evidence="1">
    <location>
        <begin position="1"/>
        <end position="19"/>
    </location>
</feature>
<sequence length="201" mass="22333">MRKNLMIIMAFMPFLTAYAQDDKTVTAVAFHVTNSYQWPGQNTGIHSFYGLGGHINVYLNDRYYVGFSQMGSLAPSDLLKAGDLSPEKLRLYEYTLNAGLKFNLGSNLYMRTGLNGGVALVSVGETQKIDGINEFKSRYRTEYIVLSPQINFGLPVNRYFSVEAGAAHKWYLGDKTLNGIRAGDFNGFAVSLSLVGRLPFD</sequence>
<dbReference type="EMBL" id="JMIH01000034">
    <property type="protein sequence ID" value="KEO71911.1"/>
    <property type="molecule type" value="Genomic_DNA"/>
</dbReference>
<dbReference type="RefSeq" id="WP_035078894.1">
    <property type="nucleotide sequence ID" value="NZ_JMIH01000034.1"/>
</dbReference>
<protein>
    <recommendedName>
        <fullName evidence="4">Outer membrane protein beta-barrel domain-containing protein</fullName>
    </recommendedName>
</protein>
<dbReference type="Proteomes" id="UP000027821">
    <property type="component" value="Unassembled WGS sequence"/>
</dbReference>
<dbReference type="eggNOG" id="ENOG502ZM8U">
    <property type="taxonomic scope" value="Bacteria"/>
</dbReference>
<evidence type="ECO:0000256" key="1">
    <source>
        <dbReference type="SAM" id="SignalP"/>
    </source>
</evidence>
<keyword evidence="3" id="KW-1185">Reference proteome</keyword>
<dbReference type="STRING" id="1048983.EL17_20560"/>
<comment type="caution">
    <text evidence="2">The sequence shown here is derived from an EMBL/GenBank/DDBJ whole genome shotgun (WGS) entry which is preliminary data.</text>
</comment>
<reference evidence="2 3" key="1">
    <citation type="submission" date="2014-04" db="EMBL/GenBank/DDBJ databases">
        <title>Characterization and application of a salt tolerant electro-active bacterium.</title>
        <authorList>
            <person name="Yang L."/>
            <person name="Wei S."/>
            <person name="Tay Q.X.M."/>
        </authorList>
    </citation>
    <scope>NUCLEOTIDE SEQUENCE [LARGE SCALE GENOMIC DNA]</scope>
    <source>
        <strain evidence="2 3">LY1</strain>
    </source>
</reference>
<keyword evidence="1" id="KW-0732">Signal</keyword>
<evidence type="ECO:0000313" key="2">
    <source>
        <dbReference type="EMBL" id="KEO71911.1"/>
    </source>
</evidence>
<organism evidence="2 3">
    <name type="scientific">Anditalea andensis</name>
    <dbReference type="NCBI Taxonomy" id="1048983"/>
    <lineage>
        <taxon>Bacteria</taxon>
        <taxon>Pseudomonadati</taxon>
        <taxon>Bacteroidota</taxon>
        <taxon>Cytophagia</taxon>
        <taxon>Cytophagales</taxon>
        <taxon>Cytophagaceae</taxon>
        <taxon>Anditalea</taxon>
    </lineage>
</organism>
<accession>A0A074KPM7</accession>
<evidence type="ECO:0008006" key="4">
    <source>
        <dbReference type="Google" id="ProtNLM"/>
    </source>
</evidence>
<feature type="chain" id="PRO_5001695361" description="Outer membrane protein beta-barrel domain-containing protein" evidence="1">
    <location>
        <begin position="20"/>
        <end position="201"/>
    </location>
</feature>